<evidence type="ECO:0000313" key="2">
    <source>
        <dbReference type="EMBL" id="SHH36071.1"/>
    </source>
</evidence>
<proteinExistence type="predicted"/>
<evidence type="ECO:0000256" key="1">
    <source>
        <dbReference type="SAM" id="Phobius"/>
    </source>
</evidence>
<name>A0A1M5SC82_9EURY</name>
<feature type="transmembrane region" description="Helical" evidence="1">
    <location>
        <begin position="17"/>
        <end position="50"/>
    </location>
</feature>
<reference evidence="2 3" key="1">
    <citation type="submission" date="2016-11" db="EMBL/GenBank/DDBJ databases">
        <authorList>
            <person name="Jaros S."/>
            <person name="Januszkiewicz K."/>
            <person name="Wedrychowicz H."/>
        </authorList>
    </citation>
    <scope>NUCLEOTIDE SEQUENCE [LARGE SCALE GENOMIC DNA]</scope>
    <source>
        <strain evidence="2 3">DSM 9297</strain>
    </source>
</reference>
<evidence type="ECO:0000313" key="3">
    <source>
        <dbReference type="Proteomes" id="UP000184357"/>
    </source>
</evidence>
<keyword evidence="1" id="KW-0472">Membrane</keyword>
<keyword evidence="3" id="KW-1185">Reference proteome</keyword>
<keyword evidence="1" id="KW-0812">Transmembrane</keyword>
<gene>
    <name evidence="2" type="ORF">SAMN05443636_2412</name>
</gene>
<sequence>MGDPVNQILGTVLHRTILVAAVLVVMKFVAAGVYIPAIALLVPLAVFAYIRLSDRAVLR</sequence>
<dbReference type="EMBL" id="FQWV01000006">
    <property type="protein sequence ID" value="SHH36071.1"/>
    <property type="molecule type" value="Genomic_DNA"/>
</dbReference>
<organism evidence="2 3">
    <name type="scientific">Halobaculum gomorrense</name>
    <dbReference type="NCBI Taxonomy" id="43928"/>
    <lineage>
        <taxon>Archaea</taxon>
        <taxon>Methanobacteriati</taxon>
        <taxon>Methanobacteriota</taxon>
        <taxon>Stenosarchaea group</taxon>
        <taxon>Halobacteria</taxon>
        <taxon>Halobacteriales</taxon>
        <taxon>Haloferacaceae</taxon>
        <taxon>Halobaculum</taxon>
    </lineage>
</organism>
<protein>
    <submittedName>
        <fullName evidence="2">Uncharacterized protein</fullName>
    </submittedName>
</protein>
<dbReference type="Proteomes" id="UP000184357">
    <property type="component" value="Unassembled WGS sequence"/>
</dbReference>
<accession>A0A1M5SC82</accession>
<keyword evidence="1" id="KW-1133">Transmembrane helix</keyword>
<dbReference type="AlphaFoldDB" id="A0A1M5SC82"/>
<dbReference type="RefSeq" id="WP_073309875.1">
    <property type="nucleotide sequence ID" value="NZ_FQWV01000006.1"/>
</dbReference>